<keyword evidence="2" id="KW-0472">Membrane</keyword>
<dbReference type="OMA" id="STFANYM"/>
<dbReference type="RefSeq" id="WP_002852506.1">
    <property type="nucleotide sequence ID" value="NZ_AACERE020000014.1"/>
</dbReference>
<reference evidence="4 5" key="2">
    <citation type="submission" date="2018-05" db="EMBL/GenBank/DDBJ databases">
        <authorList>
            <consortium name="NARMS: The National Antimicrobial Resistance Monitoring System"/>
        </authorList>
    </citation>
    <scope>NUCLEOTIDE SEQUENCE [LARGE SCALE GENOMIC DNA]</scope>
    <source>
        <strain evidence="4 5">FSIS1607212</strain>
    </source>
</reference>
<sequence>MNLKIFSIIVGILIAVIVILGGTYYYLFEYSKPKNYTLNTNTYTEQKSYTNNYDNPYSPSIQTNNSSSNVNTNNNTIQKQETNPLLDENQSLNNDTFNISISENNQSLNNDTNTSNNINTNENKQILDTDKEKLKQENKQAKIEALKKEISKQQKILERERAIKKELQSNKSNKNKYLNTAREYLSIGKNSRLEPELSTENMKVYILDGKFLSQYRINLLKDMLSIIQDNAKDYYLSIFVKMLPKGEMKLTIYNKEIIFSDMKKAYKYISLDRLSPYLNNPKELNEHVAREEILERLKLQIKKDGKGSDFSKHIKSLKTGLNTAQYFFPFCEIIEISSIK</sequence>
<dbReference type="EMBL" id="AACNRY010000019">
    <property type="protein sequence ID" value="EAL3735868.1"/>
    <property type="molecule type" value="Genomic_DNA"/>
</dbReference>
<gene>
    <name evidence="4" type="ORF">BFD99_07815</name>
    <name evidence="3" type="ORF">C1418_08745</name>
</gene>
<dbReference type="Proteomes" id="UP000335162">
    <property type="component" value="Unassembled WGS sequence"/>
</dbReference>
<dbReference type="Proteomes" id="UP000410873">
    <property type="component" value="Unassembled WGS sequence"/>
</dbReference>
<keyword evidence="2" id="KW-1133">Transmembrane helix</keyword>
<proteinExistence type="predicted"/>
<evidence type="ECO:0000256" key="2">
    <source>
        <dbReference type="SAM" id="Phobius"/>
    </source>
</evidence>
<protein>
    <recommendedName>
        <fullName evidence="7">Periplasmic protein</fullName>
    </recommendedName>
</protein>
<reference evidence="3 6" key="1">
    <citation type="submission" date="2018-05" db="EMBL/GenBank/DDBJ databases">
        <authorList>
            <consortium name="PulseNet: The National Subtyping Network for Foodborne Disease Surveillance"/>
            <person name="Tarr C.L."/>
            <person name="Trees E."/>
            <person name="Katz L.S."/>
            <person name="Carleton-Romer H.A."/>
            <person name="Stroika S."/>
            <person name="Kucerova Z."/>
            <person name="Roache K.F."/>
            <person name="Sabol A.L."/>
            <person name="Besser J."/>
            <person name="Gerner-Smidt P."/>
        </authorList>
    </citation>
    <scope>NUCLEOTIDE SEQUENCE [LARGE SCALE GENOMIC DNA]</scope>
    <source>
        <strain evidence="3 6">PNUSAC003589</strain>
    </source>
</reference>
<evidence type="ECO:0000313" key="3">
    <source>
        <dbReference type="EMBL" id="EAK3959890.1"/>
    </source>
</evidence>
<keyword evidence="2" id="KW-0812">Transmembrane</keyword>
<evidence type="ECO:0000256" key="1">
    <source>
        <dbReference type="SAM" id="MobiDB-lite"/>
    </source>
</evidence>
<accession>A0A2U0QMY7</accession>
<evidence type="ECO:0000313" key="4">
    <source>
        <dbReference type="EMBL" id="EAL3735868.1"/>
    </source>
</evidence>
<comment type="caution">
    <text evidence="4">The sequence shown here is derived from an EMBL/GenBank/DDBJ whole genome shotgun (WGS) entry which is preliminary data.</text>
</comment>
<feature type="region of interest" description="Disordered" evidence="1">
    <location>
        <begin position="102"/>
        <end position="121"/>
    </location>
</feature>
<evidence type="ECO:0000313" key="5">
    <source>
        <dbReference type="Proteomes" id="UP000335162"/>
    </source>
</evidence>
<evidence type="ECO:0000313" key="6">
    <source>
        <dbReference type="Proteomes" id="UP000410873"/>
    </source>
</evidence>
<dbReference type="AlphaFoldDB" id="A0A2U0QMY7"/>
<name>A0A2U0QMY7_CAMJU</name>
<feature type="transmembrane region" description="Helical" evidence="2">
    <location>
        <begin position="6"/>
        <end position="27"/>
    </location>
</feature>
<dbReference type="EMBL" id="AACFWJ010000011">
    <property type="protein sequence ID" value="EAK3959890.1"/>
    <property type="molecule type" value="Genomic_DNA"/>
</dbReference>
<organism evidence="4 5">
    <name type="scientific">Campylobacter jejuni</name>
    <dbReference type="NCBI Taxonomy" id="197"/>
    <lineage>
        <taxon>Bacteria</taxon>
        <taxon>Pseudomonadati</taxon>
        <taxon>Campylobacterota</taxon>
        <taxon>Epsilonproteobacteria</taxon>
        <taxon>Campylobacterales</taxon>
        <taxon>Campylobacteraceae</taxon>
        <taxon>Campylobacter</taxon>
    </lineage>
</organism>
<evidence type="ECO:0008006" key="7">
    <source>
        <dbReference type="Google" id="ProtNLM"/>
    </source>
</evidence>